<dbReference type="Proteomes" id="UP001295684">
    <property type="component" value="Unassembled WGS sequence"/>
</dbReference>
<accession>A0AAD1UJE2</accession>
<feature type="region of interest" description="Disordered" evidence="1">
    <location>
        <begin position="167"/>
        <end position="188"/>
    </location>
</feature>
<feature type="compositionally biased region" description="Basic residues" evidence="1">
    <location>
        <begin position="175"/>
        <end position="188"/>
    </location>
</feature>
<reference evidence="2" key="1">
    <citation type="submission" date="2023-07" db="EMBL/GenBank/DDBJ databases">
        <authorList>
            <consortium name="AG Swart"/>
            <person name="Singh M."/>
            <person name="Singh A."/>
            <person name="Seah K."/>
            <person name="Emmerich C."/>
        </authorList>
    </citation>
    <scope>NUCLEOTIDE SEQUENCE</scope>
    <source>
        <strain evidence="2">DP1</strain>
    </source>
</reference>
<comment type="caution">
    <text evidence="2">The sequence shown here is derived from an EMBL/GenBank/DDBJ whole genome shotgun (WGS) entry which is preliminary data.</text>
</comment>
<proteinExistence type="predicted"/>
<evidence type="ECO:0000313" key="3">
    <source>
        <dbReference type="Proteomes" id="UP001295684"/>
    </source>
</evidence>
<feature type="region of interest" description="Disordered" evidence="1">
    <location>
        <begin position="245"/>
        <end position="268"/>
    </location>
</feature>
<protein>
    <submittedName>
        <fullName evidence="2">Uncharacterized protein</fullName>
    </submittedName>
</protein>
<dbReference type="AlphaFoldDB" id="A0AAD1UJE2"/>
<dbReference type="EMBL" id="CAMPGE010011674">
    <property type="protein sequence ID" value="CAI2370491.1"/>
    <property type="molecule type" value="Genomic_DNA"/>
</dbReference>
<gene>
    <name evidence="2" type="ORF">ECRASSUSDP1_LOCUS11804</name>
</gene>
<organism evidence="2 3">
    <name type="scientific">Euplotes crassus</name>
    <dbReference type="NCBI Taxonomy" id="5936"/>
    <lineage>
        <taxon>Eukaryota</taxon>
        <taxon>Sar</taxon>
        <taxon>Alveolata</taxon>
        <taxon>Ciliophora</taxon>
        <taxon>Intramacronucleata</taxon>
        <taxon>Spirotrichea</taxon>
        <taxon>Hypotrichia</taxon>
        <taxon>Euplotida</taxon>
        <taxon>Euplotidae</taxon>
        <taxon>Moneuplotes</taxon>
    </lineage>
</organism>
<name>A0AAD1UJE2_EUPCR</name>
<sequence>MSQEMVHKITEFYEGIQKPKRARRKKHPFNSTKTSLKSAKIFINPVKRRVKVKKISHARINNFVIRKKSIQNSTLSNFTQAKDEEDSIFSQAEPSTPLNLQTRIKFPKSTFSSTSMKVRKMTTPSGFRTRQTFKLPPRPLKKRTKQRKHSNKLKFIIQKADNYLKESPIEMQSQRKSRSVNPRKKYKRPSWLHIQDNSEIRNRKLITLYSSTTHEIDNTEAEMNPPDPSWTSHDTSALGLSYQKNQHTRSESFGSQSSITGRKTEKKRSRFMIKPTGVDQDEVLEESTRRKLWTKNIVSKKINHIKLSSLFRIKR</sequence>
<feature type="compositionally biased region" description="Polar residues" evidence="1">
    <location>
        <begin position="251"/>
        <end position="261"/>
    </location>
</feature>
<evidence type="ECO:0000256" key="1">
    <source>
        <dbReference type="SAM" id="MobiDB-lite"/>
    </source>
</evidence>
<evidence type="ECO:0000313" key="2">
    <source>
        <dbReference type="EMBL" id="CAI2370491.1"/>
    </source>
</evidence>
<keyword evidence="3" id="KW-1185">Reference proteome</keyword>